<dbReference type="Proteomes" id="UP000033220">
    <property type="component" value="Chromosome DSM 122"/>
</dbReference>
<dbReference type="HOGENOM" id="CLU_235316_0_0_5"/>
<reference evidence="2 3" key="1">
    <citation type="submission" date="2012-02" db="EMBL/GenBank/DDBJ databases">
        <title>Shotgun genome sequence of Phaeospirillum photometricum DSM 122.</title>
        <authorList>
            <person name="Duquesne K."/>
            <person name="Sturgis J."/>
        </authorList>
    </citation>
    <scope>NUCLEOTIDE SEQUENCE [LARGE SCALE GENOMIC DNA]</scope>
    <source>
        <strain evidence="3">DSM122</strain>
    </source>
</reference>
<gene>
    <name evidence="2" type="ORF">RSPPHO_01114</name>
</gene>
<protein>
    <submittedName>
        <fullName evidence="2">Uncharacterized protein</fullName>
    </submittedName>
</protein>
<dbReference type="EMBL" id="HE663493">
    <property type="protein sequence ID" value="CCG07740.1"/>
    <property type="molecule type" value="Genomic_DNA"/>
</dbReference>
<sequence>MIRCHRTKKARARARKARPCHSGTEHAMAQSIPVGTSANLLFGYQPVWNPSGEIPVPFFGPATPPLRPQNMTNTPVDFPLWGGTPVITLHQSPQSLVSTIYDYDVLPTTSDPKSIVVPSGPLSLNDADSKSALAATQDFLGLNLSGPGNYMLVVYERRSSTITGDFWDGNTSRAREDILTEEALAIVEALPRAQQPTQGSVLYDSKLTLADAKKYLAAINALGTHFVTKVFTGDKLLQVFSYDDKAFKYLQSQFKLAATPQPDGTLAVSGILANSWAMFTAPASTGGFVKAYGALTTFSRDPALLAAIAEGKWANGYVPDGTPSIFAASQDYGLFAALSLDVPYACELTPMAELMPGALVEGPWNRVVAGGLTQKYGNEVIIPLRHPLDYDWAKIFPETTESWASGIVTPVIDIYQERVDLAEVKMMGADIIGETYTLDSFSCFSQVLQATTGKDTPPIPLPSDSITIIAQIIDTTQAAQTPVLLLSEKGLRAMTVACQEMYGTLIFQREGPSSPVTRKTALDGFLMATPEAVDPLTHRYLVEMAGVLTDPPSEAVLIAHSQSVEFSVVAGEALLQSQGTGADVVKGLELTYLNWLASIIPANTQDVVLANARVQALYLANAIADFGMNTVFVPYVTYDSYAKYVGDLVTQAMALSGQIANYQSLLITTEANYKVMTSIQAVNDNVRSIGGVLTQYFKALADGRNSIDQYYGNINAQLSRQLDSTLKNIGDLQVQLGEQQKRISNLGAPPGIVQQFETDYVAYQKDQVFKLTMSIVTGLFSLGAALAGFPGAAEKGVADALKAMVDVFQKLQSVMQVINQLGAIEKVTNDIGKINQLAQSIQSAAAAGTMAMPSLVDLQMVPINVEAALVNVPDSGSLQQDKANLIAATKNLVIVGSALLTAQSEASRLLVEIANNERLRTINSQQQAKMSALGNALNLSNPALPPDLAKIDLIGTTGQLQFQLKQVLSTLAKVLANQNGALQFTYFGTPVAISSFSLNQLLAVIANQDANILSALQHLNPQPQKIDQPITVKIGPIPYKELINGSFKRITIHQSDPGFWNYVMVRIDRVVPRVRGVASTASGSFEISLDTQAHPFLDRDPERQPYTFVSTRRVFGPYVYDVATGAAQFGTNTGTFADKVTQLTPFTDWNVSLPAKSTNKDITFNELLVDIEIDFYVTAIYNDPVALMRQRMIRAMTERRAVPMARLAAPSPDAEALAFAALPDSSPSLAYLEAQMYQNQSVLNGWDAVFSMLSGPVNAFLNQQFLTYIQKLVPGDNSGLMPISASFFGTATPVGRGFWSSTVTQLDFRLTTPLLQFIASSDQASVQQYIKSGSVAIGSVDVTGNNQTKTSAFLPSKTTLPAGPLTFRADTTTKELVIAQGNVLGLALGSIYLSTTGTLPAPLQVGDPSTYTNEYYIARWTTTDSETRITLTSDPSGEKPIEITSAGSGTHTLTVDVSWGSPSVMDISQSPYVFANVQLSTIVGLVDPPAGQGDKDNTLSVVLDFPTGSFVLRNIHVEPPNWSPSAYATQISAAIANYYAQNDIRFLVQTLNTTDLAADKALTPSKFVLHAMTTNAGNNVLQLLIATTGTLQNTHTINVSEPVAYNPAAPVAGVSDFMISLMISSKLTFQHIFVDSFNRGSTNFVLAAVQPDKDFEAWSARMTSGTMVAVVPFEDSYDVNGTKTQFRMSASGNTLKWDVTGLTFSRTETDGVALYYSNGTANPPTGGTNVDFQYRQYVYVSGGSYAPGHWYWTNWTDASAMTYVTMTGTYPLEVRNSGPNQLVEFATTNPTITVDKSSDLKPTGACECNNNDLKIALMSALSASLPAELQKNMQQISFKPISIMALESLLFPAEQLIAMSTAKVPADSLVVGRFLAQVRKTCPTYTVTIPASAGAQGSFGGVSFKSGDKVSSVTKGSMPATFEFIYGPIDPALGGQVTYRLNIQTGEISPKMIAVIYQPDISSTTAAQNVTLLLPGYPLPTTS</sequence>
<dbReference type="PATRIC" id="fig|1150469.3.peg.1265"/>
<evidence type="ECO:0000313" key="3">
    <source>
        <dbReference type="Proteomes" id="UP000033220"/>
    </source>
</evidence>
<dbReference type="KEGG" id="rpm:RSPPHO_01114"/>
<evidence type="ECO:0000313" key="2">
    <source>
        <dbReference type="EMBL" id="CCG07740.1"/>
    </source>
</evidence>
<dbReference type="eggNOG" id="ENOG502Z978">
    <property type="taxonomic scope" value="Bacteria"/>
</dbReference>
<organism evidence="2 3">
    <name type="scientific">Pararhodospirillum photometricum DSM 122</name>
    <dbReference type="NCBI Taxonomy" id="1150469"/>
    <lineage>
        <taxon>Bacteria</taxon>
        <taxon>Pseudomonadati</taxon>
        <taxon>Pseudomonadota</taxon>
        <taxon>Alphaproteobacteria</taxon>
        <taxon>Rhodospirillales</taxon>
        <taxon>Rhodospirillaceae</taxon>
        <taxon>Pararhodospirillum</taxon>
    </lineage>
</organism>
<name>H6SS61_PARPM</name>
<feature type="region of interest" description="Disordered" evidence="1">
    <location>
        <begin position="1"/>
        <end position="25"/>
    </location>
</feature>
<accession>H6SS61</accession>
<keyword evidence="3" id="KW-1185">Reference proteome</keyword>
<proteinExistence type="predicted"/>
<feature type="compositionally biased region" description="Basic residues" evidence="1">
    <location>
        <begin position="1"/>
        <end position="19"/>
    </location>
</feature>
<evidence type="ECO:0000256" key="1">
    <source>
        <dbReference type="SAM" id="MobiDB-lite"/>
    </source>
</evidence>